<sequence length="153" mass="16771">MTAPHIEGPLVLPKGKSDSLTPAARQWVSVLLPASVLRRCPRSSLLLGCQMLGGFDTPATTEGDGTSQRRLPNSSTVSQRQRETLSQAHQFPSLLRQLACAGPAQGLGGDWCEHELPDIPPDRLPLQSVWKRQRHFQWHPGESQCPASAKIHN</sequence>
<protein>
    <submittedName>
        <fullName evidence="1">Uncharacterized protein</fullName>
    </submittedName>
</protein>
<reference evidence="1 2" key="1">
    <citation type="submission" date="2023-05" db="EMBL/GenBank/DDBJ databases">
        <title>B98-5 Cell Line De Novo Hybrid Assembly: An Optical Mapping Approach.</title>
        <authorList>
            <person name="Kananen K."/>
            <person name="Auerbach J.A."/>
            <person name="Kautto E."/>
            <person name="Blachly J.S."/>
        </authorList>
    </citation>
    <scope>NUCLEOTIDE SEQUENCE [LARGE SCALE GENOMIC DNA]</scope>
    <source>
        <strain evidence="1">B95-8</strain>
        <tissue evidence="1">Cell line</tissue>
    </source>
</reference>
<name>A0ABQ9TWK9_SAGOE</name>
<evidence type="ECO:0000313" key="2">
    <source>
        <dbReference type="Proteomes" id="UP001266305"/>
    </source>
</evidence>
<dbReference type="Proteomes" id="UP001266305">
    <property type="component" value="Unassembled WGS sequence"/>
</dbReference>
<dbReference type="EMBL" id="JASSZA010000019">
    <property type="protein sequence ID" value="KAK2088793.1"/>
    <property type="molecule type" value="Genomic_DNA"/>
</dbReference>
<evidence type="ECO:0000313" key="1">
    <source>
        <dbReference type="EMBL" id="KAK2088793.1"/>
    </source>
</evidence>
<proteinExistence type="predicted"/>
<keyword evidence="2" id="KW-1185">Reference proteome</keyword>
<organism evidence="1 2">
    <name type="scientific">Saguinus oedipus</name>
    <name type="common">Cotton-top tamarin</name>
    <name type="synonym">Oedipomidas oedipus</name>
    <dbReference type="NCBI Taxonomy" id="9490"/>
    <lineage>
        <taxon>Eukaryota</taxon>
        <taxon>Metazoa</taxon>
        <taxon>Chordata</taxon>
        <taxon>Craniata</taxon>
        <taxon>Vertebrata</taxon>
        <taxon>Euteleostomi</taxon>
        <taxon>Mammalia</taxon>
        <taxon>Eutheria</taxon>
        <taxon>Euarchontoglires</taxon>
        <taxon>Primates</taxon>
        <taxon>Haplorrhini</taxon>
        <taxon>Platyrrhini</taxon>
        <taxon>Cebidae</taxon>
        <taxon>Callitrichinae</taxon>
        <taxon>Saguinus</taxon>
    </lineage>
</organism>
<gene>
    <name evidence="1" type="ORF">P7K49_034700</name>
</gene>
<comment type="caution">
    <text evidence="1">The sequence shown here is derived from an EMBL/GenBank/DDBJ whole genome shotgun (WGS) entry which is preliminary data.</text>
</comment>
<accession>A0ABQ9TWK9</accession>